<dbReference type="GO" id="GO:0080090">
    <property type="term" value="P:regulation of primary metabolic process"/>
    <property type="evidence" value="ECO:0007669"/>
    <property type="project" value="UniProtKB-ARBA"/>
</dbReference>
<dbReference type="PANTHER" id="PTHR24056">
    <property type="entry name" value="CELL DIVISION PROTEIN KINASE"/>
    <property type="match status" value="1"/>
</dbReference>
<feature type="domain" description="Protein kinase" evidence="12">
    <location>
        <begin position="402"/>
        <end position="693"/>
    </location>
</feature>
<evidence type="ECO:0000256" key="1">
    <source>
        <dbReference type="ARBA" id="ARBA00006485"/>
    </source>
</evidence>
<reference evidence="13" key="1">
    <citation type="submission" date="2018-01" db="EMBL/GenBank/DDBJ databases">
        <authorList>
            <person name="Mao J.F."/>
        </authorList>
    </citation>
    <scope>NUCLEOTIDE SEQUENCE</scope>
    <source>
        <strain evidence="13">Huo1</strain>
        <tissue evidence="13">Leaf</tissue>
    </source>
</reference>
<feature type="compositionally biased region" description="Basic and acidic residues" evidence="11">
    <location>
        <begin position="8"/>
        <end position="47"/>
    </location>
</feature>
<evidence type="ECO:0000256" key="3">
    <source>
        <dbReference type="ARBA" id="ARBA00022527"/>
    </source>
</evidence>
<dbReference type="PANTHER" id="PTHR24056:SF107">
    <property type="entry name" value="CYCLIN-DEPENDENT KINASE 11A-RELATED"/>
    <property type="match status" value="1"/>
</dbReference>
<evidence type="ECO:0000259" key="12">
    <source>
        <dbReference type="PROSITE" id="PS50011"/>
    </source>
</evidence>
<dbReference type="GO" id="GO:0007346">
    <property type="term" value="P:regulation of mitotic cell cycle"/>
    <property type="evidence" value="ECO:0007669"/>
    <property type="project" value="TreeGrafter"/>
</dbReference>
<protein>
    <recommendedName>
        <fullName evidence="2">cyclin-dependent kinase</fullName>
        <ecNumber evidence="2">2.7.11.22</ecNumber>
    </recommendedName>
</protein>
<proteinExistence type="inferred from homology"/>
<name>A0A8X8WKK7_SALSN</name>
<dbReference type="EMBL" id="PNBA02000016">
    <property type="protein sequence ID" value="KAG6396441.1"/>
    <property type="molecule type" value="Genomic_DNA"/>
</dbReference>
<sequence>MAAGKRGGYRENEYRGRESEVEMSKMENGYRRGDVERVRNGARDYERAQLLARGRAGWEARGKLRQKDAKEMNGGCHSTSSRSDSGNSGGEPRKCEPAVLAVDREPGELYSDGSDEAVDSGAQASRETDSKTMETSSQLSPLQTRKRKFSPIIWDRDDRETSRAIKSRSTLDTDPINELPELVKSHHDLPQLKPSANEKASATDVDEINDGGVNLEASSSIVDLRYGTAEVPSETYSQQSEGDQRVNIVEMGEVDEDDYPPARTIVSSRWASDAESPADEGEISDYKKMPKQRSKSSSELGDTREHSKSVSPEIGQVRREGSETTRGRSSGSVEHIRSSSRDSYQENDDNNDYMVADDNHNHDGASINESEDYPDSPITPDPAQPPQRSVNMLQGCRSVDEFERLNKIDEGTYGVVFRARDKKTGEIVALKKVKMEKEREGFPLTSLREINILLSFDYPSIVDVKEVVVGSNLDSIFMVMEYMEHDLKALMETMKQPFSQSEVKCLMIQLLEGVKYLHDNWVLHRDLKTSNLLLNNRGELKICDFGLARQYGSPLKPYTHLVVTLWYRAPELLLGAKLYSTAIDMWSLGCIMAELLSKEPLFNGKTEVEQLDKIFRILGTPNETIWPGFSKLPGVKVNFVKHQYNLLRRKFPATSFTGSPVLSDTGFDLLNRLLTYDPDKRISAEEALNHEWFREVPLPKSKEFMPTFPAHHAQDRYLHSRHAYAKSNEESRPIGRATEKRVATRRTGHCWSLWSIGIIFMLY</sequence>
<dbReference type="Pfam" id="PF00069">
    <property type="entry name" value="Pkinase"/>
    <property type="match status" value="1"/>
</dbReference>
<keyword evidence="6" id="KW-0547">Nucleotide-binding</keyword>
<dbReference type="GO" id="GO:0005634">
    <property type="term" value="C:nucleus"/>
    <property type="evidence" value="ECO:0007669"/>
    <property type="project" value="TreeGrafter"/>
</dbReference>
<dbReference type="PROSITE" id="PS00108">
    <property type="entry name" value="PROTEIN_KINASE_ST"/>
    <property type="match status" value="1"/>
</dbReference>
<keyword evidence="8" id="KW-0067">ATP-binding</keyword>
<dbReference type="GO" id="GO:0004693">
    <property type="term" value="F:cyclin-dependent protein serine/threonine kinase activity"/>
    <property type="evidence" value="ECO:0007669"/>
    <property type="project" value="UniProtKB-EC"/>
</dbReference>
<evidence type="ECO:0000256" key="10">
    <source>
        <dbReference type="ARBA" id="ARBA00048367"/>
    </source>
</evidence>
<feature type="compositionally biased region" description="Basic and acidic residues" evidence="11">
    <location>
        <begin position="154"/>
        <end position="163"/>
    </location>
</feature>
<dbReference type="SMART" id="SM00220">
    <property type="entry name" value="S_TKc"/>
    <property type="match status" value="1"/>
</dbReference>
<feature type="region of interest" description="Disordered" evidence="11">
    <location>
        <begin position="1"/>
        <end position="206"/>
    </location>
</feature>
<dbReference type="FunFam" id="3.30.200.20:FF:000172">
    <property type="entry name" value="cyclin-dependent kinase G-2 isoform X1"/>
    <property type="match status" value="1"/>
</dbReference>
<comment type="catalytic activity">
    <reaction evidence="9">
        <text>L-threonyl-[protein] + ATP = O-phospho-L-threonyl-[protein] + ADP + H(+)</text>
        <dbReference type="Rhea" id="RHEA:46608"/>
        <dbReference type="Rhea" id="RHEA-COMP:11060"/>
        <dbReference type="Rhea" id="RHEA-COMP:11605"/>
        <dbReference type="ChEBI" id="CHEBI:15378"/>
        <dbReference type="ChEBI" id="CHEBI:30013"/>
        <dbReference type="ChEBI" id="CHEBI:30616"/>
        <dbReference type="ChEBI" id="CHEBI:61977"/>
        <dbReference type="ChEBI" id="CHEBI:456216"/>
        <dbReference type="EC" id="2.7.11.22"/>
    </reaction>
</comment>
<dbReference type="CDD" id="cd07843">
    <property type="entry name" value="STKc_CDC2L1"/>
    <property type="match status" value="1"/>
</dbReference>
<evidence type="ECO:0000313" key="13">
    <source>
        <dbReference type="EMBL" id="KAG6396441.1"/>
    </source>
</evidence>
<dbReference type="InterPro" id="IPR000719">
    <property type="entry name" value="Prot_kinase_dom"/>
</dbReference>
<dbReference type="GO" id="GO:0005524">
    <property type="term" value="F:ATP binding"/>
    <property type="evidence" value="ECO:0007669"/>
    <property type="project" value="UniProtKB-KW"/>
</dbReference>
<reference evidence="13" key="2">
    <citation type="submission" date="2020-08" db="EMBL/GenBank/DDBJ databases">
        <title>Plant Genome Project.</title>
        <authorList>
            <person name="Zhang R.-G."/>
        </authorList>
    </citation>
    <scope>NUCLEOTIDE SEQUENCE</scope>
    <source>
        <strain evidence="13">Huo1</strain>
        <tissue evidence="13">Leaf</tissue>
    </source>
</reference>
<feature type="compositionally biased region" description="Basic and acidic residues" evidence="11">
    <location>
        <begin position="316"/>
        <end position="326"/>
    </location>
</feature>
<keyword evidence="5" id="KW-0808">Transferase</keyword>
<feature type="compositionally biased region" description="Basic and acidic residues" evidence="11">
    <location>
        <begin position="181"/>
        <end position="190"/>
    </location>
</feature>
<keyword evidence="3" id="KW-0723">Serine/threonine-protein kinase</keyword>
<feature type="compositionally biased region" description="Basic and acidic residues" evidence="11">
    <location>
        <begin position="56"/>
        <end position="71"/>
    </location>
</feature>
<evidence type="ECO:0000256" key="5">
    <source>
        <dbReference type="ARBA" id="ARBA00022679"/>
    </source>
</evidence>
<dbReference type="PROSITE" id="PS50011">
    <property type="entry name" value="PROTEIN_KINASE_DOM"/>
    <property type="match status" value="1"/>
</dbReference>
<feature type="region of interest" description="Disordered" evidence="11">
    <location>
        <begin position="230"/>
        <end position="387"/>
    </location>
</feature>
<dbReference type="InterPro" id="IPR008271">
    <property type="entry name" value="Ser/Thr_kinase_AS"/>
</dbReference>
<evidence type="ECO:0000256" key="4">
    <source>
        <dbReference type="ARBA" id="ARBA00022553"/>
    </source>
</evidence>
<dbReference type="InterPro" id="IPR011009">
    <property type="entry name" value="Kinase-like_dom_sf"/>
</dbReference>
<dbReference type="FunFam" id="1.10.510.10:FF:000211">
    <property type="entry name" value="Cyclin-dependent kinase G-2"/>
    <property type="match status" value="1"/>
</dbReference>
<dbReference type="AlphaFoldDB" id="A0A8X8WKK7"/>
<evidence type="ECO:0000313" key="14">
    <source>
        <dbReference type="Proteomes" id="UP000298416"/>
    </source>
</evidence>
<comment type="similarity">
    <text evidence="1">Belongs to the protein kinase superfamily. CMGC Ser/Thr protein kinase family. CDC2/CDKX subfamily.</text>
</comment>
<dbReference type="Gene3D" id="3.30.200.20">
    <property type="entry name" value="Phosphorylase Kinase, domain 1"/>
    <property type="match status" value="1"/>
</dbReference>
<comment type="catalytic activity">
    <reaction evidence="10">
        <text>L-seryl-[protein] + ATP = O-phospho-L-seryl-[protein] + ADP + H(+)</text>
        <dbReference type="Rhea" id="RHEA:17989"/>
        <dbReference type="Rhea" id="RHEA-COMP:9863"/>
        <dbReference type="Rhea" id="RHEA-COMP:11604"/>
        <dbReference type="ChEBI" id="CHEBI:15378"/>
        <dbReference type="ChEBI" id="CHEBI:29999"/>
        <dbReference type="ChEBI" id="CHEBI:30616"/>
        <dbReference type="ChEBI" id="CHEBI:83421"/>
        <dbReference type="ChEBI" id="CHEBI:456216"/>
        <dbReference type="EC" id="2.7.11.22"/>
    </reaction>
</comment>
<feature type="compositionally biased region" description="Polar residues" evidence="11">
    <location>
        <begin position="133"/>
        <end position="143"/>
    </location>
</feature>
<evidence type="ECO:0000256" key="8">
    <source>
        <dbReference type="ARBA" id="ARBA00022840"/>
    </source>
</evidence>
<dbReference type="Proteomes" id="UP000298416">
    <property type="component" value="Unassembled WGS sequence"/>
</dbReference>
<feature type="compositionally biased region" description="Basic and acidic residues" evidence="11">
    <location>
        <begin position="334"/>
        <end position="344"/>
    </location>
</feature>
<dbReference type="Gene3D" id="1.10.510.10">
    <property type="entry name" value="Transferase(Phosphotransferase) domain 1"/>
    <property type="match status" value="1"/>
</dbReference>
<keyword evidence="4" id="KW-0597">Phosphoprotein</keyword>
<evidence type="ECO:0000256" key="7">
    <source>
        <dbReference type="ARBA" id="ARBA00022777"/>
    </source>
</evidence>
<feature type="compositionally biased region" description="Basic and acidic residues" evidence="11">
    <location>
        <begin position="91"/>
        <end position="107"/>
    </location>
</feature>
<evidence type="ECO:0000256" key="6">
    <source>
        <dbReference type="ARBA" id="ARBA00022741"/>
    </source>
</evidence>
<keyword evidence="14" id="KW-1185">Reference proteome</keyword>
<dbReference type="InterPro" id="IPR050108">
    <property type="entry name" value="CDK"/>
</dbReference>
<comment type="caution">
    <text evidence="13">The sequence shown here is derived from an EMBL/GenBank/DDBJ whole genome shotgun (WGS) entry which is preliminary data.</text>
</comment>
<evidence type="ECO:0000256" key="9">
    <source>
        <dbReference type="ARBA" id="ARBA00047811"/>
    </source>
</evidence>
<gene>
    <name evidence="13" type="ORF">SASPL_142591</name>
</gene>
<evidence type="ECO:0000256" key="2">
    <source>
        <dbReference type="ARBA" id="ARBA00012425"/>
    </source>
</evidence>
<keyword evidence="7" id="KW-0418">Kinase</keyword>
<dbReference type="GO" id="GO:0010556">
    <property type="term" value="P:regulation of macromolecule biosynthetic process"/>
    <property type="evidence" value="ECO:0007669"/>
    <property type="project" value="UniProtKB-ARBA"/>
</dbReference>
<organism evidence="13">
    <name type="scientific">Salvia splendens</name>
    <name type="common">Scarlet sage</name>
    <dbReference type="NCBI Taxonomy" id="180675"/>
    <lineage>
        <taxon>Eukaryota</taxon>
        <taxon>Viridiplantae</taxon>
        <taxon>Streptophyta</taxon>
        <taxon>Embryophyta</taxon>
        <taxon>Tracheophyta</taxon>
        <taxon>Spermatophyta</taxon>
        <taxon>Magnoliopsida</taxon>
        <taxon>eudicotyledons</taxon>
        <taxon>Gunneridae</taxon>
        <taxon>Pentapetalae</taxon>
        <taxon>asterids</taxon>
        <taxon>lamiids</taxon>
        <taxon>Lamiales</taxon>
        <taxon>Lamiaceae</taxon>
        <taxon>Nepetoideae</taxon>
        <taxon>Mentheae</taxon>
        <taxon>Salviinae</taxon>
        <taxon>Salvia</taxon>
        <taxon>Salvia subgen. Calosphace</taxon>
        <taxon>core Calosphace</taxon>
    </lineage>
</organism>
<dbReference type="InterPro" id="IPR045267">
    <property type="entry name" value="CDK11/PITSLRE_STKc"/>
</dbReference>
<accession>A0A8X8WKK7</accession>
<dbReference type="SUPFAM" id="SSF56112">
    <property type="entry name" value="Protein kinase-like (PK-like)"/>
    <property type="match status" value="1"/>
</dbReference>
<evidence type="ECO:0000256" key="11">
    <source>
        <dbReference type="SAM" id="MobiDB-lite"/>
    </source>
</evidence>
<dbReference type="EC" id="2.7.11.22" evidence="2"/>